<reference evidence="3 4" key="1">
    <citation type="submission" date="2018-06" db="EMBL/GenBank/DDBJ databases">
        <authorList>
            <consortium name="Pathogen Informatics"/>
            <person name="Doyle S."/>
        </authorList>
    </citation>
    <scope>NUCLEOTIDE SEQUENCE [LARGE SCALE GENOMIC DNA]</scope>
    <source>
        <strain evidence="3 4">NCTC10821</strain>
    </source>
</reference>
<sequence>MTALAVAGLGAAGTAHAEPEPTPAPAGPKTSIDAGGTYAVGTDIAPGTWQSPGPVEGNACYWKRVGGDQILDNAMSKKAQAVQIEATDTAFTTSGCQPWQKTDCAPGCLPAPASPLDVLGQLGRVLTGPKTPPAPAAPAPAEAPATPTP</sequence>
<feature type="region of interest" description="Disordered" evidence="1">
    <location>
        <begin position="7"/>
        <end position="55"/>
    </location>
</feature>
<evidence type="ECO:0000256" key="2">
    <source>
        <dbReference type="SAM" id="SignalP"/>
    </source>
</evidence>
<protein>
    <submittedName>
        <fullName evidence="3">Lipoprotein</fullName>
    </submittedName>
</protein>
<feature type="compositionally biased region" description="Low complexity" evidence="1">
    <location>
        <begin position="7"/>
        <end position="16"/>
    </location>
</feature>
<organism evidence="3 4">
    <name type="scientific">Mycolicibacterium tokaiense</name>
    <dbReference type="NCBI Taxonomy" id="39695"/>
    <lineage>
        <taxon>Bacteria</taxon>
        <taxon>Bacillati</taxon>
        <taxon>Actinomycetota</taxon>
        <taxon>Actinomycetes</taxon>
        <taxon>Mycobacteriales</taxon>
        <taxon>Mycobacteriaceae</taxon>
        <taxon>Mycolicibacterium</taxon>
    </lineage>
</organism>
<evidence type="ECO:0000256" key="1">
    <source>
        <dbReference type="SAM" id="MobiDB-lite"/>
    </source>
</evidence>
<keyword evidence="3" id="KW-0449">Lipoprotein</keyword>
<dbReference type="AlphaFoldDB" id="A0A378TK97"/>
<dbReference type="EMBL" id="UGQT01000001">
    <property type="protein sequence ID" value="STZ59976.1"/>
    <property type="molecule type" value="Genomic_DNA"/>
</dbReference>
<evidence type="ECO:0000313" key="4">
    <source>
        <dbReference type="Proteomes" id="UP000254978"/>
    </source>
</evidence>
<keyword evidence="4" id="KW-1185">Reference proteome</keyword>
<evidence type="ECO:0000313" key="3">
    <source>
        <dbReference type="EMBL" id="STZ59976.1"/>
    </source>
</evidence>
<feature type="signal peptide" evidence="2">
    <location>
        <begin position="1"/>
        <end position="17"/>
    </location>
</feature>
<feature type="region of interest" description="Disordered" evidence="1">
    <location>
        <begin position="125"/>
        <end position="149"/>
    </location>
</feature>
<proteinExistence type="predicted"/>
<keyword evidence="2" id="KW-0732">Signal</keyword>
<name>A0A378TK97_9MYCO</name>
<feature type="compositionally biased region" description="Low complexity" evidence="1">
    <location>
        <begin position="139"/>
        <end position="149"/>
    </location>
</feature>
<dbReference type="Proteomes" id="UP000254978">
    <property type="component" value="Unassembled WGS sequence"/>
</dbReference>
<gene>
    <name evidence="3" type="ORF">NCTC10821_03514</name>
</gene>
<feature type="chain" id="PRO_5038699041" evidence="2">
    <location>
        <begin position="18"/>
        <end position="149"/>
    </location>
</feature>
<accession>A0A378TK97</accession>